<dbReference type="SMART" id="SM01294">
    <property type="entry name" value="PKS_PP_betabranch"/>
    <property type="match status" value="1"/>
</dbReference>
<keyword evidence="5" id="KW-0596">Phosphopantetheine</keyword>
<evidence type="ECO:0000256" key="3">
    <source>
        <dbReference type="ARBA" id="ARBA00004789"/>
    </source>
</evidence>
<dbReference type="Pfam" id="PF22621">
    <property type="entry name" value="CurL-like_PKS_C"/>
    <property type="match status" value="1"/>
</dbReference>
<dbReference type="PROSITE" id="PS00455">
    <property type="entry name" value="AMP_BINDING"/>
    <property type="match status" value="1"/>
</dbReference>
<keyword evidence="6" id="KW-0597">Phosphoprotein</keyword>
<dbReference type="GO" id="GO:0071770">
    <property type="term" value="P:DIM/DIP cell wall layer assembly"/>
    <property type="evidence" value="ECO:0007669"/>
    <property type="project" value="TreeGrafter"/>
</dbReference>
<dbReference type="Pfam" id="PF21394">
    <property type="entry name" value="Beta-ketacyl_N"/>
    <property type="match status" value="1"/>
</dbReference>
<keyword evidence="8" id="KW-0677">Repeat</keyword>
<dbReference type="InterPro" id="IPR045851">
    <property type="entry name" value="AMP-bd_C_sf"/>
</dbReference>
<dbReference type="Pfam" id="PF21089">
    <property type="entry name" value="PKS_DH_N"/>
    <property type="match status" value="1"/>
</dbReference>
<dbReference type="NCBIfam" id="TIGR01733">
    <property type="entry name" value="AA-adenyl-dom"/>
    <property type="match status" value="1"/>
</dbReference>
<proteinExistence type="inferred from homology"/>
<dbReference type="Gene3D" id="3.10.129.110">
    <property type="entry name" value="Polyketide synthase dehydratase"/>
    <property type="match status" value="1"/>
</dbReference>
<dbReference type="Pfam" id="PF14765">
    <property type="entry name" value="PS-DH"/>
    <property type="match status" value="1"/>
</dbReference>
<dbReference type="FunFam" id="3.40.50.980:FF:000002">
    <property type="entry name" value="Enterobactin synthetase component F"/>
    <property type="match status" value="1"/>
</dbReference>
<keyword evidence="10" id="KW-0511">Multifunctional enzyme</keyword>
<dbReference type="InterPro" id="IPR020845">
    <property type="entry name" value="AMP-binding_CS"/>
</dbReference>
<evidence type="ECO:0000256" key="7">
    <source>
        <dbReference type="ARBA" id="ARBA00022679"/>
    </source>
</evidence>
<dbReference type="InterPro" id="IPR042104">
    <property type="entry name" value="PKS_dehydratase_sf"/>
</dbReference>
<gene>
    <name evidence="13" type="ORF">E8L90_06185</name>
</gene>
<dbReference type="CDD" id="cd08953">
    <property type="entry name" value="KR_2_SDR_x"/>
    <property type="match status" value="1"/>
</dbReference>
<evidence type="ECO:0000256" key="8">
    <source>
        <dbReference type="ARBA" id="ARBA00022737"/>
    </source>
</evidence>
<dbReference type="InterPro" id="IPR013968">
    <property type="entry name" value="PKS_KR"/>
</dbReference>
<dbReference type="PANTHER" id="PTHR43775:SF37">
    <property type="entry name" value="SI:DKEY-61P9.11"/>
    <property type="match status" value="1"/>
</dbReference>
<dbReference type="CDD" id="cd19531">
    <property type="entry name" value="LCL_NRPS-like"/>
    <property type="match status" value="1"/>
</dbReference>
<dbReference type="SUPFAM" id="SSF56801">
    <property type="entry name" value="Acetyl-CoA synthetase-like"/>
    <property type="match status" value="1"/>
</dbReference>
<dbReference type="InterPro" id="IPR049551">
    <property type="entry name" value="PKS_DH_C"/>
</dbReference>
<evidence type="ECO:0000256" key="6">
    <source>
        <dbReference type="ARBA" id="ARBA00022553"/>
    </source>
</evidence>
<dbReference type="RefSeq" id="WP_137028457.1">
    <property type="nucleotide sequence ID" value="NZ_SZNK01000001.1"/>
</dbReference>
<evidence type="ECO:0000256" key="5">
    <source>
        <dbReference type="ARBA" id="ARBA00022450"/>
    </source>
</evidence>
<reference evidence="13 14" key="1">
    <citation type="submission" date="2019-04" db="EMBL/GenBank/DDBJ databases">
        <title>Whole genome sequencing of Brevibacillus sp. TGS2-1.</title>
        <authorList>
            <person name="Choi A."/>
        </authorList>
    </citation>
    <scope>NUCLEOTIDE SEQUENCE [LARGE SCALE GENOMIC DNA]</scope>
    <source>
        <strain evidence="13 14">TGS2-1</strain>
    </source>
</reference>
<evidence type="ECO:0000256" key="1">
    <source>
        <dbReference type="ARBA" id="ARBA00001957"/>
    </source>
</evidence>
<dbReference type="InterPro" id="IPR016039">
    <property type="entry name" value="Thiolase-like"/>
</dbReference>
<dbReference type="PROSITE" id="PS00606">
    <property type="entry name" value="KS3_1"/>
    <property type="match status" value="1"/>
</dbReference>
<dbReference type="OrthoDB" id="5478077at2"/>
<dbReference type="InterPro" id="IPR050091">
    <property type="entry name" value="PKS_NRPS_Biosynth_Enz"/>
</dbReference>
<dbReference type="Gene3D" id="3.30.559.30">
    <property type="entry name" value="Nonribosomal peptide synthetase, condensation domain"/>
    <property type="match status" value="1"/>
</dbReference>
<dbReference type="Pfam" id="PF13193">
    <property type="entry name" value="AMP-binding_C"/>
    <property type="match status" value="1"/>
</dbReference>
<dbReference type="Pfam" id="PF00550">
    <property type="entry name" value="PP-binding"/>
    <property type="match status" value="2"/>
</dbReference>
<keyword evidence="9" id="KW-0045">Antibiotic biosynthesis</keyword>
<dbReference type="GO" id="GO:0005737">
    <property type="term" value="C:cytoplasm"/>
    <property type="evidence" value="ECO:0007669"/>
    <property type="project" value="TreeGrafter"/>
</dbReference>
<dbReference type="InterPro" id="IPR057326">
    <property type="entry name" value="KR_dom"/>
</dbReference>
<dbReference type="Gene3D" id="1.10.1240.100">
    <property type="match status" value="1"/>
</dbReference>
<dbReference type="Gene3D" id="1.10.1200.10">
    <property type="entry name" value="ACP-like"/>
    <property type="match status" value="1"/>
</dbReference>
<dbReference type="InterPro" id="IPR020841">
    <property type="entry name" value="PKS_Beta-ketoAc_synthase_dom"/>
</dbReference>
<dbReference type="SMART" id="SM00823">
    <property type="entry name" value="PKS_PP"/>
    <property type="match status" value="2"/>
</dbReference>
<comment type="caution">
    <text evidence="13">The sequence shown here is derived from an EMBL/GenBank/DDBJ whole genome shotgun (WGS) entry which is preliminary data.</text>
</comment>
<dbReference type="InterPro" id="IPR018201">
    <property type="entry name" value="Ketoacyl_synth_AS"/>
</dbReference>
<dbReference type="Pfam" id="PF08659">
    <property type="entry name" value="KR"/>
    <property type="match status" value="1"/>
</dbReference>
<protein>
    <submittedName>
        <fullName evidence="13">Amino acid adenylation domain-containing protein</fullName>
    </submittedName>
</protein>
<comment type="similarity">
    <text evidence="4">Belongs to the ATP-dependent AMP-binding enzyme family.</text>
</comment>
<evidence type="ECO:0000256" key="10">
    <source>
        <dbReference type="ARBA" id="ARBA00023268"/>
    </source>
</evidence>
<dbReference type="UniPathway" id="UPA01003"/>
<dbReference type="SUPFAM" id="SSF53901">
    <property type="entry name" value="Thiolase-like"/>
    <property type="match status" value="1"/>
</dbReference>
<dbReference type="PROSITE" id="PS00012">
    <property type="entry name" value="PHOSPHOPANTETHEINE"/>
    <property type="match status" value="1"/>
</dbReference>
<dbReference type="CDD" id="cd00833">
    <property type="entry name" value="PKS"/>
    <property type="match status" value="1"/>
</dbReference>
<dbReference type="PROSITE" id="PS52004">
    <property type="entry name" value="KS3_2"/>
    <property type="match status" value="1"/>
</dbReference>
<dbReference type="InterPro" id="IPR010071">
    <property type="entry name" value="AA_adenyl_dom"/>
</dbReference>
<dbReference type="Gene3D" id="3.40.50.1820">
    <property type="entry name" value="alpha/beta hydrolase"/>
    <property type="match status" value="1"/>
</dbReference>
<dbReference type="InterPro" id="IPR049490">
    <property type="entry name" value="C883_1060-like_KR_N"/>
</dbReference>
<feature type="domain" description="Carrier" evidence="11">
    <location>
        <begin position="2487"/>
        <end position="2562"/>
    </location>
</feature>
<dbReference type="Proteomes" id="UP000307841">
    <property type="component" value="Unassembled WGS sequence"/>
</dbReference>
<evidence type="ECO:0000313" key="14">
    <source>
        <dbReference type="Proteomes" id="UP000307841"/>
    </source>
</evidence>
<evidence type="ECO:0000313" key="13">
    <source>
        <dbReference type="EMBL" id="TKI55078.1"/>
    </source>
</evidence>
<organism evidence="13 14">
    <name type="scientific">Brevibacillus antibioticus</name>
    <dbReference type="NCBI Taxonomy" id="2570228"/>
    <lineage>
        <taxon>Bacteria</taxon>
        <taxon>Bacillati</taxon>
        <taxon>Bacillota</taxon>
        <taxon>Bacilli</taxon>
        <taxon>Bacillales</taxon>
        <taxon>Paenibacillaceae</taxon>
        <taxon>Brevibacillus</taxon>
    </lineage>
</organism>
<feature type="domain" description="Ketosynthase family 3 (KS3)" evidence="12">
    <location>
        <begin position="39"/>
        <end position="465"/>
    </location>
</feature>
<dbReference type="Pfam" id="PF00668">
    <property type="entry name" value="Condensation"/>
    <property type="match status" value="1"/>
</dbReference>
<evidence type="ECO:0000256" key="9">
    <source>
        <dbReference type="ARBA" id="ARBA00023194"/>
    </source>
</evidence>
<dbReference type="Pfam" id="PF02801">
    <property type="entry name" value="Ketoacyl-synt_C"/>
    <property type="match status" value="1"/>
</dbReference>
<sequence length="2608" mass="293713">MNHIYQFVFEKVLQEKLDKQIGAQLIKMLNDESENTKQEKDIAIIGMSVHMSMAANVDEFWHNVKTGTDCITSVPTSRLEEIRQFFPYFGDHEQLEYGIGSYLDRIGCFDHSFFRISPAEANMMDPNQRLFLQAAWNALEDAGYTRKTVVGNKIGVYVGHSSDFGIEYKRIVSQANDSGVDLSVAGNLKAIIASRISYLLDLKGPSMLIDTACSSSLVAVHVASKSLRSGECEMALVGGIKVNLLPLTSRSGIGIDSQDGRARAFDDSSDGTGFGEGIVALLLKPLDKAKADKDQIHAVIKGSAINQDGTSVGITAPNLLAQEEVIVNAWKDAGIDDPDTITYIEAHGTGTPLGDPIELNGIEGAFRRFSNKKQFCAIGSVKSNVGHLDHNAGLAGLVKAVLALKNKQLPPSLHIRRPNRKFRFEDAAVYLNDKLTDWVSPDSPRRCGVSSFGLSGTNCHVVLEESPDTAVRTTDVNVSKPMVFTLSAKNHDSLLAYVQSYKETLEGKPELRIDDICYTAAVMRDHYNCRVALVLTDRQDFIRKIDWLIQFGMKTDQDRGIYVSEGTTSDIKNQWNLEAQSLIRKATTTDPDYFSTLHELCKMYIRNVDIDWEPLYQNVQPSKVSLPTYPFQKKTCWVDARVPEVNSAEVTNLIHPLLHQRLADSLNMVIYSTHMNVGDHAAFHDFSIEGQSFFTVTALLEMARHAVCHHLSVSTPELRAVTIHQPLILQWGFEQEVQTLLKQTSDSLEFTIISRNDKAEEWTVHADGKAYRSKKQSAKHVRTFQGEQTRVMSLQLPHPYAENCLQSSMMQTTVMTDETEAYSVAIPVTIQRVSFYEPMPLRLTRFAHFTNQENSLVTGDLVFLNDQERIVAEVEGYTFQRMNKSAILQVAMSQHQTAFHEICWKPEPLAGTTGVTPCTILFLHGEGERSAHLLADLKKNGHEIIEVQPGKGFYLTPDGTYFIGDKEEDYLALFDAVREQGFTRIVHALTVEIEAREEQGFFSMFHLIRALSQSKIRGKMHIDIISTCANEVDGEEAAIHPEHAALFGLAKVIPQEHSNITCRCVDIDTETPSDMLIHELHHHSSDLVVGFRNGTRYVQECRTLDMNAQPSHDMKLRSQGVYLITGGLGGVSLEIAKYMATRESVNLCLLGRSSLPPQTEWNNILQTCSDQNQKTVKRIKALQAIQELGSKVEYFQADVSKEEDLQVVLKDIRSKYGRIDGVIHAAGIAGDGMMQRKDRETFERVLAPKIRGTRLLDHLTQADQPDFFILFSSVTSLLGGFGQSDYTTANAYLDAYAAHRTKRGHFTTTINWATWKETGMAVDYGVHELKSAFRPLSTAKAIQAFDQIFARKVMRIIVGDLDEEVLAQVDSVPFALSDSLHQRLERRKIPSSETTHGQTPLRIVRLLGKADDTYTLYEKQFGEIWGNVLGMDEISIYDDFYELGGDSIIAMKIVNTINDSLSLDVSIPDLFEHLTVAALAEHVSQKAVPQVADTELAPIAAADISDNEEEEFTSALSRGQERIWFLQQLEPAMTAYNLPITADLQMQVELPMLQKALNALIKCHRSLRTIFVTENGVPRQKVLHHISVPIELVDLRDLLNQGELLDQMVRTQKQRSFDLSQPMIRVALYQLGETHYHFFCNVHHIIVDGWSMDLFYQELMRLYNSYVRGDNQQPAQPKRSYAEWVEQQREWEQTNEYKQMEEYFLNEFSGILPVLQLPTDFQRPPLQTYNGSYVKFNINREQTMLLKEVAKSLHATTHMTLLASYFLFLHKLTRDNDLIIGFPISGREKKEWEDVIGLFINMLCIRVNMEGIETFADLVKYVREKSLQSYKNGRYPFDSLVAALHPERDLSRSPIFSTMFQFYEVVTPDNDGATQYELSLLVTEQQGEMAVKLEYNTDLFRPDTIQRFALQFLNLIGQITENHRQSLSDLTLLSTEEKDFLLTANSQTDANCLGSETIHELFIRQAKQTPDAIAVQGNNVTWTYRELDRASNQLARLLQKEGVQANTPVGIMIGRHPHMLIAILGALKAGGCYVPLDPEYPTERLVYILEHSGARVLITEGQLATKVQAILLHRPTVETVIDLNPVATLPHDWEGIQRSYELSDILQEQSDELPARSGKYDLSYIMYTSGSTGLPKGVMVTHNNVSNFIKWSIKEHGLTPADNMILVTSYSFDISVFEMMGALCSGARLHIATMDALKDTNLLLEWIEQKGITVWHSVPTMMAQLLISLKNKTEKATLRSLRTIMLGGEAWSVELAKGIRAACPNASIKNMYGPTEATIWATCYTINEELDQLTSLPIGKPVANNRLLLLDSEMNLCAVGMIGEICITGCSITKGYYRDEDKTKLAFLAGKDGEIIYRTGDKGRYLPSGEIQFLGREDHLIKVRGYRIEAGEIESIVLTDERIQQVAVVAQSWQEAQRLICFYTSQEELDGDDLRVLLEVKVPEYMIPSLWIRLEKMPLTPNGKIYRQALERMDTSVHLKQTTISQEPISETEEFLADIWNKLLGIQQYGRHDSFFNLGGTSFMVTQMHAQIDHVYPDKISILDIFKNPTIAKLSQLLLESDDQPSQARVNVPIENTEDVIMNLIDRAGNGELSLDDLMNQLDKLEVE</sequence>
<dbReference type="SMART" id="SM00822">
    <property type="entry name" value="PKS_KR"/>
    <property type="match status" value="1"/>
</dbReference>
<evidence type="ECO:0000256" key="4">
    <source>
        <dbReference type="ARBA" id="ARBA00006432"/>
    </source>
</evidence>
<comment type="function">
    <text evidence="2">Involved in some intermediate steps for the synthesis of the antibiotic polyketide bacillaene which is involved in secondary metabolism.</text>
</comment>
<dbReference type="InterPro" id="IPR029058">
    <property type="entry name" value="AB_hydrolase_fold"/>
</dbReference>
<dbReference type="GO" id="GO:0017000">
    <property type="term" value="P:antibiotic biosynthetic process"/>
    <property type="evidence" value="ECO:0007669"/>
    <property type="project" value="UniProtKB-KW"/>
</dbReference>
<dbReference type="Gene3D" id="3.40.50.12780">
    <property type="entry name" value="N-terminal domain of ligase-like"/>
    <property type="match status" value="1"/>
</dbReference>
<dbReference type="InterPro" id="IPR049552">
    <property type="entry name" value="PKS_DH_N"/>
</dbReference>
<comment type="cofactor">
    <cofactor evidence="1">
        <name>pantetheine 4'-phosphate</name>
        <dbReference type="ChEBI" id="CHEBI:47942"/>
    </cofactor>
</comment>
<dbReference type="InterPro" id="IPR020806">
    <property type="entry name" value="PKS_PP-bd"/>
</dbReference>
<accession>A0A4U2Y3P7</accession>
<dbReference type="GO" id="GO:0031177">
    <property type="term" value="F:phosphopantetheine binding"/>
    <property type="evidence" value="ECO:0007669"/>
    <property type="project" value="InterPro"/>
</dbReference>
<dbReference type="SMART" id="SM00825">
    <property type="entry name" value="PKS_KS"/>
    <property type="match status" value="1"/>
</dbReference>
<dbReference type="GO" id="GO:0005886">
    <property type="term" value="C:plasma membrane"/>
    <property type="evidence" value="ECO:0007669"/>
    <property type="project" value="TreeGrafter"/>
</dbReference>
<evidence type="ECO:0000259" key="11">
    <source>
        <dbReference type="PROSITE" id="PS50075"/>
    </source>
</evidence>
<keyword evidence="7" id="KW-0808">Transferase</keyword>
<dbReference type="GO" id="GO:0006633">
    <property type="term" value="P:fatty acid biosynthetic process"/>
    <property type="evidence" value="ECO:0007669"/>
    <property type="project" value="InterPro"/>
</dbReference>
<dbReference type="Gene3D" id="3.40.50.720">
    <property type="entry name" value="NAD(P)-binding Rossmann-like Domain"/>
    <property type="match status" value="1"/>
</dbReference>
<dbReference type="Pfam" id="PF00501">
    <property type="entry name" value="AMP-binding"/>
    <property type="match status" value="1"/>
</dbReference>
<name>A0A4U2Y3P7_9BACL</name>
<dbReference type="InterPro" id="IPR042099">
    <property type="entry name" value="ANL_N_sf"/>
</dbReference>
<keyword evidence="14" id="KW-1185">Reference proteome</keyword>
<dbReference type="InterPro" id="IPR001242">
    <property type="entry name" value="Condensation_dom"/>
</dbReference>
<dbReference type="EMBL" id="SZNK01000001">
    <property type="protein sequence ID" value="TKI55078.1"/>
    <property type="molecule type" value="Genomic_DNA"/>
</dbReference>
<dbReference type="InterPro" id="IPR025110">
    <property type="entry name" value="AMP-bd_C"/>
</dbReference>
<dbReference type="Gene3D" id="3.30.300.30">
    <property type="match status" value="1"/>
</dbReference>
<dbReference type="SUPFAM" id="SSF47336">
    <property type="entry name" value="ACP-like"/>
    <property type="match status" value="2"/>
</dbReference>
<dbReference type="InterPro" id="IPR020807">
    <property type="entry name" value="PKS_DH"/>
</dbReference>
<dbReference type="InterPro" id="IPR014031">
    <property type="entry name" value="Ketoacyl_synth_C"/>
</dbReference>
<dbReference type="CDD" id="cd05930">
    <property type="entry name" value="A_NRPS"/>
    <property type="match status" value="1"/>
</dbReference>
<dbReference type="InterPro" id="IPR014030">
    <property type="entry name" value="Ketoacyl_synth_N"/>
</dbReference>
<dbReference type="PANTHER" id="PTHR43775">
    <property type="entry name" value="FATTY ACID SYNTHASE"/>
    <property type="match status" value="1"/>
</dbReference>
<dbReference type="InterPro" id="IPR023213">
    <property type="entry name" value="CAT-like_dom_sf"/>
</dbReference>
<dbReference type="PROSITE" id="PS50075">
    <property type="entry name" value="CARRIER"/>
    <property type="match status" value="2"/>
</dbReference>
<dbReference type="GO" id="GO:0004312">
    <property type="term" value="F:fatty acid synthase activity"/>
    <property type="evidence" value="ECO:0007669"/>
    <property type="project" value="TreeGrafter"/>
</dbReference>
<evidence type="ECO:0000256" key="2">
    <source>
        <dbReference type="ARBA" id="ARBA00003299"/>
    </source>
</evidence>
<dbReference type="InterPro" id="IPR000873">
    <property type="entry name" value="AMP-dep_synth/lig_dom"/>
</dbReference>
<dbReference type="Pfam" id="PF00109">
    <property type="entry name" value="ketoacyl-synt"/>
    <property type="match status" value="1"/>
</dbReference>
<evidence type="ECO:0000259" key="12">
    <source>
        <dbReference type="PROSITE" id="PS52004"/>
    </source>
</evidence>
<feature type="domain" description="Carrier" evidence="11">
    <location>
        <begin position="1412"/>
        <end position="1487"/>
    </location>
</feature>
<dbReference type="InterPro" id="IPR036291">
    <property type="entry name" value="NAD(P)-bd_dom_sf"/>
</dbReference>
<dbReference type="Gene3D" id="3.10.129.10">
    <property type="entry name" value="Hotdog Thioesterase"/>
    <property type="match status" value="1"/>
</dbReference>
<dbReference type="InterPro" id="IPR006162">
    <property type="entry name" value="Ppantetheine_attach_site"/>
</dbReference>
<dbReference type="Gene3D" id="3.30.559.10">
    <property type="entry name" value="Chloramphenicol acetyltransferase-like domain"/>
    <property type="match status" value="1"/>
</dbReference>
<dbReference type="SUPFAM" id="SSF52777">
    <property type="entry name" value="CoA-dependent acyltransferases"/>
    <property type="match status" value="2"/>
</dbReference>
<dbReference type="SMART" id="SM00826">
    <property type="entry name" value="PKS_DH"/>
    <property type="match status" value="1"/>
</dbReference>
<dbReference type="SUPFAM" id="SSF51735">
    <property type="entry name" value="NAD(P)-binding Rossmann-fold domains"/>
    <property type="match status" value="2"/>
</dbReference>
<comment type="pathway">
    <text evidence="3">Antibiotic biosynthesis; bacillaene biosynthesis.</text>
</comment>
<dbReference type="FunFam" id="3.40.50.980:FF:000001">
    <property type="entry name" value="Non-ribosomal peptide synthetase"/>
    <property type="match status" value="1"/>
</dbReference>
<dbReference type="GO" id="GO:0004315">
    <property type="term" value="F:3-oxoacyl-[acyl-carrier-protein] synthase activity"/>
    <property type="evidence" value="ECO:0007669"/>
    <property type="project" value="InterPro"/>
</dbReference>
<dbReference type="InterPro" id="IPR009081">
    <property type="entry name" value="PP-bd_ACP"/>
</dbReference>
<dbReference type="FunFam" id="3.40.50.12780:FF:000012">
    <property type="entry name" value="Non-ribosomal peptide synthetase"/>
    <property type="match status" value="1"/>
</dbReference>
<dbReference type="Gene3D" id="3.40.47.10">
    <property type="match status" value="1"/>
</dbReference>
<dbReference type="InterPro" id="IPR036736">
    <property type="entry name" value="ACP-like_sf"/>
</dbReference>